<reference evidence="1 2" key="1">
    <citation type="submission" date="2021-06" db="EMBL/GenBank/DDBJ databases">
        <title>Caerostris extrusa draft genome.</title>
        <authorList>
            <person name="Kono N."/>
            <person name="Arakawa K."/>
        </authorList>
    </citation>
    <scope>NUCLEOTIDE SEQUENCE [LARGE SCALE GENOMIC DNA]</scope>
</reference>
<evidence type="ECO:0000313" key="1">
    <source>
        <dbReference type="EMBL" id="GIY15804.1"/>
    </source>
</evidence>
<organism evidence="1 2">
    <name type="scientific">Caerostris extrusa</name>
    <name type="common">Bark spider</name>
    <name type="synonym">Caerostris bankana</name>
    <dbReference type="NCBI Taxonomy" id="172846"/>
    <lineage>
        <taxon>Eukaryota</taxon>
        <taxon>Metazoa</taxon>
        <taxon>Ecdysozoa</taxon>
        <taxon>Arthropoda</taxon>
        <taxon>Chelicerata</taxon>
        <taxon>Arachnida</taxon>
        <taxon>Araneae</taxon>
        <taxon>Araneomorphae</taxon>
        <taxon>Entelegynae</taxon>
        <taxon>Araneoidea</taxon>
        <taxon>Araneidae</taxon>
        <taxon>Caerostris</taxon>
    </lineage>
</organism>
<dbReference type="EMBL" id="BPLR01007284">
    <property type="protein sequence ID" value="GIY15804.1"/>
    <property type="molecule type" value="Genomic_DNA"/>
</dbReference>
<feature type="non-terminal residue" evidence="1">
    <location>
        <position position="1"/>
    </location>
</feature>
<keyword evidence="2" id="KW-1185">Reference proteome</keyword>
<proteinExistence type="predicted"/>
<dbReference type="AlphaFoldDB" id="A0AAV4R5B0"/>
<sequence>TISSTALITRKTPWLEPLFPSAQDLLPLVRSRSTDTQILSGSLGIEECKYARKIRVAFFTVRWFVGHG</sequence>
<protein>
    <submittedName>
        <fullName evidence="1">Uncharacterized protein</fullName>
    </submittedName>
</protein>
<gene>
    <name evidence="1" type="ORF">CEXT_2591</name>
</gene>
<dbReference type="Proteomes" id="UP001054945">
    <property type="component" value="Unassembled WGS sequence"/>
</dbReference>
<name>A0AAV4R5B0_CAEEX</name>
<comment type="caution">
    <text evidence="1">The sequence shown here is derived from an EMBL/GenBank/DDBJ whole genome shotgun (WGS) entry which is preliminary data.</text>
</comment>
<accession>A0AAV4R5B0</accession>
<evidence type="ECO:0000313" key="2">
    <source>
        <dbReference type="Proteomes" id="UP001054945"/>
    </source>
</evidence>